<accession>X1VP71</accession>
<name>X1VP71_9ZZZZ</name>
<protein>
    <submittedName>
        <fullName evidence="1">Uncharacterized protein</fullName>
    </submittedName>
</protein>
<sequence>DGIVIKEHRKILQVFDPFHVRIKSIDKKHQKERYYAYYHCFLGIKENCRAEKGNHR</sequence>
<dbReference type="EMBL" id="BARW01040990">
    <property type="protein sequence ID" value="GAJ21762.1"/>
    <property type="molecule type" value="Genomic_DNA"/>
</dbReference>
<evidence type="ECO:0000313" key="1">
    <source>
        <dbReference type="EMBL" id="GAJ21762.1"/>
    </source>
</evidence>
<feature type="non-terminal residue" evidence="1">
    <location>
        <position position="1"/>
    </location>
</feature>
<comment type="caution">
    <text evidence="1">The sequence shown here is derived from an EMBL/GenBank/DDBJ whole genome shotgun (WGS) entry which is preliminary data.</text>
</comment>
<dbReference type="AlphaFoldDB" id="X1VP71"/>
<reference evidence="1" key="1">
    <citation type="journal article" date="2014" name="Front. Microbiol.">
        <title>High frequency of phylogenetically diverse reductive dehalogenase-homologous genes in deep subseafloor sedimentary metagenomes.</title>
        <authorList>
            <person name="Kawai M."/>
            <person name="Futagami T."/>
            <person name="Toyoda A."/>
            <person name="Takaki Y."/>
            <person name="Nishi S."/>
            <person name="Hori S."/>
            <person name="Arai W."/>
            <person name="Tsubouchi T."/>
            <person name="Morono Y."/>
            <person name="Uchiyama I."/>
            <person name="Ito T."/>
            <person name="Fujiyama A."/>
            <person name="Inagaki F."/>
            <person name="Takami H."/>
        </authorList>
    </citation>
    <scope>NUCLEOTIDE SEQUENCE</scope>
    <source>
        <strain evidence="1">Expedition CK06-06</strain>
    </source>
</reference>
<organism evidence="1">
    <name type="scientific">marine sediment metagenome</name>
    <dbReference type="NCBI Taxonomy" id="412755"/>
    <lineage>
        <taxon>unclassified sequences</taxon>
        <taxon>metagenomes</taxon>
        <taxon>ecological metagenomes</taxon>
    </lineage>
</organism>
<gene>
    <name evidence="1" type="ORF">S12H4_61635</name>
</gene>
<proteinExistence type="predicted"/>